<dbReference type="Gene3D" id="3.40.50.150">
    <property type="entry name" value="Vaccinia Virus protein VP39"/>
    <property type="match status" value="1"/>
</dbReference>
<evidence type="ECO:0008006" key="3">
    <source>
        <dbReference type="Google" id="ProtNLM"/>
    </source>
</evidence>
<organism evidence="1 2">
    <name type="scientific">Mycobacterium arosiense ATCC BAA-1401 = DSM 45069</name>
    <dbReference type="NCBI Taxonomy" id="1265311"/>
    <lineage>
        <taxon>Bacteria</taxon>
        <taxon>Bacillati</taxon>
        <taxon>Actinomycetota</taxon>
        <taxon>Actinomycetes</taxon>
        <taxon>Mycobacteriales</taxon>
        <taxon>Mycobacteriaceae</taxon>
        <taxon>Mycobacterium</taxon>
        <taxon>Mycobacterium avium complex (MAC)</taxon>
    </lineage>
</organism>
<proteinExistence type="predicted"/>
<dbReference type="InterPro" id="IPR029063">
    <property type="entry name" value="SAM-dependent_MTases_sf"/>
</dbReference>
<sequence>MPRRGQFSGAADRLDPTRYDEAWERRTERAAQLIPPGRHVIEFGAGTRKLERYLDPSCTYVPSDLADRGPGTIVCDLNSRPLPDLPDYDTAVLLGVLEYLVDVPEIIGWLARQIQVCVVSYVCKSAGSLSGVLEMIHRNRAGWMNHYREEQIVELFQEQGFEQVSAETCSGNRLFVFVNPANARRGPMSGDIAL</sequence>
<dbReference type="OrthoDB" id="9806525at2"/>
<accession>A0A1W9ZSH3</accession>
<evidence type="ECO:0000313" key="1">
    <source>
        <dbReference type="EMBL" id="ORA20737.1"/>
    </source>
</evidence>
<dbReference type="EMBL" id="MVHG01000002">
    <property type="protein sequence ID" value="ORA20737.1"/>
    <property type="molecule type" value="Genomic_DNA"/>
</dbReference>
<dbReference type="Pfam" id="PF13489">
    <property type="entry name" value="Methyltransf_23"/>
    <property type="match status" value="1"/>
</dbReference>
<protein>
    <recommendedName>
        <fullName evidence="3">SAM-dependent methyltransferase</fullName>
    </recommendedName>
</protein>
<evidence type="ECO:0000313" key="2">
    <source>
        <dbReference type="Proteomes" id="UP000192707"/>
    </source>
</evidence>
<dbReference type="AlphaFoldDB" id="A0A1W9ZSH3"/>
<dbReference type="Proteomes" id="UP000192707">
    <property type="component" value="Unassembled WGS sequence"/>
</dbReference>
<reference evidence="1 2" key="1">
    <citation type="submission" date="2016-12" db="EMBL/GenBank/DDBJ databases">
        <title>The new phylogeny of genus Mycobacterium.</title>
        <authorList>
            <person name="Tortoli E."/>
            <person name="Trovato A."/>
            <person name="Cirillo D.M."/>
        </authorList>
    </citation>
    <scope>NUCLEOTIDE SEQUENCE [LARGE SCALE GENOMIC DNA]</scope>
    <source>
        <strain evidence="1 2">DSM 45069</strain>
    </source>
</reference>
<name>A0A1W9ZSH3_MYCAI</name>
<gene>
    <name evidence="1" type="ORF">BST14_01835</name>
</gene>
<comment type="caution">
    <text evidence="1">The sequence shown here is derived from an EMBL/GenBank/DDBJ whole genome shotgun (WGS) entry which is preliminary data.</text>
</comment>
<keyword evidence="2" id="KW-1185">Reference proteome</keyword>
<dbReference type="SUPFAM" id="SSF53335">
    <property type="entry name" value="S-adenosyl-L-methionine-dependent methyltransferases"/>
    <property type="match status" value="1"/>
</dbReference>